<gene>
    <name evidence="2" type="ORF">FFLO_04582</name>
</gene>
<feature type="region of interest" description="Disordered" evidence="1">
    <location>
        <begin position="276"/>
        <end position="301"/>
    </location>
</feature>
<feature type="region of interest" description="Disordered" evidence="1">
    <location>
        <begin position="64"/>
        <end position="92"/>
    </location>
</feature>
<protein>
    <submittedName>
        <fullName evidence="2">Uncharacterized protein</fullName>
    </submittedName>
</protein>
<feature type="compositionally biased region" description="Low complexity" evidence="1">
    <location>
        <begin position="196"/>
        <end position="218"/>
    </location>
</feature>
<dbReference type="AlphaFoldDB" id="A0A8K0JK38"/>
<evidence type="ECO:0000313" key="3">
    <source>
        <dbReference type="Proteomes" id="UP000812966"/>
    </source>
</evidence>
<dbReference type="Proteomes" id="UP000812966">
    <property type="component" value="Unassembled WGS sequence"/>
</dbReference>
<feature type="compositionally biased region" description="Low complexity" evidence="1">
    <location>
        <begin position="353"/>
        <end position="371"/>
    </location>
</feature>
<accession>A0A8K0JK38</accession>
<feature type="region of interest" description="Disordered" evidence="1">
    <location>
        <begin position="336"/>
        <end position="374"/>
    </location>
</feature>
<feature type="region of interest" description="Disordered" evidence="1">
    <location>
        <begin position="509"/>
        <end position="538"/>
    </location>
</feature>
<feature type="compositionally biased region" description="Low complexity" evidence="1">
    <location>
        <begin position="78"/>
        <end position="92"/>
    </location>
</feature>
<feature type="compositionally biased region" description="Basic and acidic residues" evidence="1">
    <location>
        <begin position="573"/>
        <end position="586"/>
    </location>
</feature>
<feature type="region of interest" description="Disordered" evidence="1">
    <location>
        <begin position="394"/>
        <end position="432"/>
    </location>
</feature>
<comment type="caution">
    <text evidence="2">The sequence shown here is derived from an EMBL/GenBank/DDBJ whole genome shotgun (WGS) entry which is preliminary data.</text>
</comment>
<feature type="region of interest" description="Disordered" evidence="1">
    <location>
        <begin position="1"/>
        <end position="20"/>
    </location>
</feature>
<dbReference type="EMBL" id="JABELV010000099">
    <property type="protein sequence ID" value="KAG7531088.1"/>
    <property type="molecule type" value="Genomic_DNA"/>
</dbReference>
<reference evidence="2" key="1">
    <citation type="submission" date="2020-04" db="EMBL/GenBank/DDBJ databases">
        <title>Analysis of mating type loci in Filobasidium floriforme.</title>
        <authorList>
            <person name="Nowrousian M."/>
        </authorList>
    </citation>
    <scope>NUCLEOTIDE SEQUENCE</scope>
    <source>
        <strain evidence="2">CBS 6242</strain>
    </source>
</reference>
<feature type="region of interest" description="Disordered" evidence="1">
    <location>
        <begin position="148"/>
        <end position="231"/>
    </location>
</feature>
<dbReference type="OrthoDB" id="2592339at2759"/>
<feature type="region of interest" description="Disordered" evidence="1">
    <location>
        <begin position="572"/>
        <end position="594"/>
    </location>
</feature>
<name>A0A8K0JK38_9TREE</name>
<feature type="region of interest" description="Disordered" evidence="1">
    <location>
        <begin position="307"/>
        <end position="326"/>
    </location>
</feature>
<sequence>MALESTRFGSTFSSPEPKRSCMCGQNVEMDDIFCSVACARTDAMSALCFNDASRRTSEQSLSAILEDGPSNPNQSGNPESSASLPVTSSSPSDRFADAPFDYSAHASKSNFPITASLHESVSHPYAHANVEWSASHYRRQALEEMMKEERRRRRYDRSGHADSMGSNASSSMSLSAGRIPELIGGARGDAHGRNESWASTVSGSSISTTAGATASMASVNESTRSRFGAKEMNKEEKQEFLLGPDSTFASRTHGYGFSNSDSHTLDMNAFSLESYEKQGVPGSSGPKRFKLGMRNRSTSDGTGLIAQEEQGCNVSMPGASAGKGRKLRRPSFVLREVGSQGQTQSQLHPGLRSASSSSSSSSSTSASASVSIGNDDMKDVLDEIIRMEKGFSLESDKEVSEEERDPLYGKTSVRSNRYPASGLGRANKMGDIPATPMAGVERARELTMQPPPAPKAAGAYATDDTPLPLMRPVSVTSATTPSHQLGHLPSKSLSSLLLPPKDYPEGNWELSPGSGHPTKVRSRPTSVSISGNHRHLRGLSSGQDVLDAIMGQQGQEQEREEDVVTDLVNGGVGKEKRMSRMSREFSPESQARGHKIRRSLTFENTPTGPRFPSGVILGSGGTTPKGMGMGMSLDTPPSAWDSSMSMSSSRRARGKKVLDDSVTRFQFPLRLDTDLGTNALHAGRPEIKIDGVSGTTAGFLAAAHQLDTSDLLTPTQSQFDSAASDYLTPVNRSSGLNAHTVGTLEPSLFPPTPGKSFAPAGQDHAGLGSGIRFGGLLNTGTHDDQDMEF</sequence>
<proteinExistence type="predicted"/>
<feature type="compositionally biased region" description="Low complexity" evidence="1">
    <location>
        <begin position="163"/>
        <end position="177"/>
    </location>
</feature>
<evidence type="ECO:0000256" key="1">
    <source>
        <dbReference type="SAM" id="MobiDB-lite"/>
    </source>
</evidence>
<evidence type="ECO:0000313" key="2">
    <source>
        <dbReference type="EMBL" id="KAG7531088.1"/>
    </source>
</evidence>
<organism evidence="2 3">
    <name type="scientific">Filobasidium floriforme</name>
    <dbReference type="NCBI Taxonomy" id="5210"/>
    <lineage>
        <taxon>Eukaryota</taxon>
        <taxon>Fungi</taxon>
        <taxon>Dikarya</taxon>
        <taxon>Basidiomycota</taxon>
        <taxon>Agaricomycotina</taxon>
        <taxon>Tremellomycetes</taxon>
        <taxon>Filobasidiales</taxon>
        <taxon>Filobasidiaceae</taxon>
        <taxon>Filobasidium</taxon>
    </lineage>
</organism>
<keyword evidence="3" id="KW-1185">Reference proteome</keyword>